<dbReference type="InterPro" id="IPR051856">
    <property type="entry name" value="CSR-E3_Ligase_Protein"/>
</dbReference>
<evidence type="ECO:0000259" key="7">
    <source>
        <dbReference type="Pfam" id="PF07782"/>
    </source>
</evidence>
<sequence length="929" mass="108141">MYTFVTKYSIMGICLHVIRLTTYYVIYNYTQLRHSNKPIGIKPYSLMSFIFPFENRPYISNSQLLTACQSYWLIGQPYEKLKSQWLEKNMRIGWIFFTKGKHYVTFLRRMHFQKQCRQLSKFRQFLRYSVPTLEMIIYADGSDREKSEANMMYDGFIVRISRIICFFLFGLFISEFLLSTVIPTRNKATDLPSGDNKIPDEIFQRDAEILRSGVDWITKTFIRITITLAAVVSCRFRYLLLLIIPSLGQTIGLSYLGNELLHVSITGPVLNLEHNLRSTSESLICFIKLASNMTRDVSDFIEKSKETIEAEDDLNYIETIKAKSAQLKEKINQYNVSIQNLNIEIEKAKIMAKRAESFLVSSVNKTNIYAQLSMDMAKQAKDEMIKKAETSKANIISMMKDNHVNDSILNQIFNRIEDGLLIENSIEKRMQITCMVFFKTRSIICKQSSIKACSRLQTILIATTRYPILIKKMCLRKIASGVACPTNQALQNAVNQCSSSLSKIGFSSGFGSLFVQAQHDLYKFQQTFHFTIQHRLLQSEEIINWLNQNSGVIDRITQHTKDTIYVIFKLSFILTYLLRSLCLFVFYKAHRYITNYLLDLDYDNIYIETEFEHIDHKRSAESREALLPLKSYELNNVVWHQKKYTEAESKRVIQSLIKVIGFGFCMSLLFFIDFYMTELVQVLDEVTSTTFTIGNKQNNQSEGVKQTNTKQELNLLGDGIFTDLLRKTIKIVQHASNIDLLYDLSVCSPKAEFLGYEHFIHFCILWLSMIIICLLSGHMLRLRHKLLDFFYPKRSKYRVIHLYNELLVNRRRHMTTARNLLVHLSRQNRLQAEKEERSHRSLLCSMNSLLGNILRLNKMNCIVCMEKYAIGKGSLLYVCPYDGTAICQYCLTTLFNNHKVCITCLDRDYKRLEQINENVSTLKEIINNE</sequence>
<dbReference type="PANTHER" id="PTHR21041:SF17">
    <property type="entry name" value="E3 UBIQUITIN-PROTEIN LIGASE DCST1"/>
    <property type="match status" value="1"/>
</dbReference>
<feature type="coiled-coil region" evidence="5">
    <location>
        <begin position="317"/>
        <end position="358"/>
    </location>
</feature>
<reference evidence="8 9" key="1">
    <citation type="submission" date="2019-03" db="EMBL/GenBank/DDBJ databases">
        <title>An improved genome assembly of the fluke Schistosoma japonicum.</title>
        <authorList>
            <person name="Hu W."/>
            <person name="Luo F."/>
            <person name="Yin M."/>
            <person name="Mo X."/>
            <person name="Sun C."/>
            <person name="Wu Q."/>
            <person name="Zhu B."/>
            <person name="Xiang M."/>
            <person name="Wang J."/>
            <person name="Wang Y."/>
            <person name="Zhang T."/>
            <person name="Xu B."/>
            <person name="Zheng H."/>
            <person name="Feng Z."/>
        </authorList>
    </citation>
    <scope>NUCLEOTIDE SEQUENCE [LARGE SCALE GENOMIC DNA]</scope>
    <source>
        <strain evidence="8">HuSjv2</strain>
        <tissue evidence="8">Worms</tissue>
    </source>
</reference>
<proteinExistence type="predicted"/>
<evidence type="ECO:0000256" key="2">
    <source>
        <dbReference type="ARBA" id="ARBA00022692"/>
    </source>
</evidence>
<protein>
    <submittedName>
        <fullName evidence="8">E3 ubiquitin-protein ligase DCST1</fullName>
    </submittedName>
</protein>
<feature type="transmembrane region" description="Helical" evidence="6">
    <location>
        <begin position="759"/>
        <end position="780"/>
    </location>
</feature>
<evidence type="ECO:0000313" key="9">
    <source>
        <dbReference type="Proteomes" id="UP000311919"/>
    </source>
</evidence>
<gene>
    <name evidence="8" type="ORF">EWB00_006151</name>
</gene>
<dbReference type="PANTHER" id="PTHR21041">
    <property type="entry name" value="DENDRITIC CELL-SPECIFIC TRANSMEMBRANE PROTEIN"/>
    <property type="match status" value="1"/>
</dbReference>
<dbReference type="OrthoDB" id="5985669at2759"/>
<dbReference type="AlphaFoldDB" id="A0A4Z2CZA5"/>
<feature type="transmembrane region" description="Helical" evidence="6">
    <location>
        <begin position="156"/>
        <end position="178"/>
    </location>
</feature>
<organism evidence="8 9">
    <name type="scientific">Schistosoma japonicum</name>
    <name type="common">Blood fluke</name>
    <dbReference type="NCBI Taxonomy" id="6182"/>
    <lineage>
        <taxon>Eukaryota</taxon>
        <taxon>Metazoa</taxon>
        <taxon>Spiralia</taxon>
        <taxon>Lophotrochozoa</taxon>
        <taxon>Platyhelminthes</taxon>
        <taxon>Trematoda</taxon>
        <taxon>Digenea</taxon>
        <taxon>Strigeidida</taxon>
        <taxon>Schistosomatoidea</taxon>
        <taxon>Schistosomatidae</taxon>
        <taxon>Schistosoma</taxon>
    </lineage>
</organism>
<evidence type="ECO:0000256" key="5">
    <source>
        <dbReference type="SAM" id="Coils"/>
    </source>
</evidence>
<keyword evidence="5" id="KW-0175">Coiled coil</keyword>
<dbReference type="Proteomes" id="UP000311919">
    <property type="component" value="Unassembled WGS sequence"/>
</dbReference>
<comment type="caution">
    <text evidence="8">The sequence shown here is derived from an EMBL/GenBank/DDBJ whole genome shotgun (WGS) entry which is preliminary data.</text>
</comment>
<evidence type="ECO:0000256" key="1">
    <source>
        <dbReference type="ARBA" id="ARBA00004141"/>
    </source>
</evidence>
<feature type="transmembrane region" description="Helical" evidence="6">
    <location>
        <begin position="656"/>
        <end position="676"/>
    </location>
</feature>
<dbReference type="GO" id="GO:0016020">
    <property type="term" value="C:membrane"/>
    <property type="evidence" value="ECO:0007669"/>
    <property type="project" value="UniProtKB-SubCell"/>
</dbReference>
<evidence type="ECO:0000313" key="8">
    <source>
        <dbReference type="EMBL" id="TNN09601.1"/>
    </source>
</evidence>
<dbReference type="InterPro" id="IPR012858">
    <property type="entry name" value="DC_STAMP-like"/>
</dbReference>
<keyword evidence="2 6" id="KW-0812">Transmembrane</keyword>
<feature type="transmembrane region" description="Helical" evidence="6">
    <location>
        <begin position="564"/>
        <end position="587"/>
    </location>
</feature>
<evidence type="ECO:0000256" key="3">
    <source>
        <dbReference type="ARBA" id="ARBA00022989"/>
    </source>
</evidence>
<comment type="subcellular location">
    <subcellularLocation>
        <location evidence="1">Membrane</location>
        <topology evidence="1">Multi-pass membrane protein</topology>
    </subcellularLocation>
</comment>
<dbReference type="Pfam" id="PF07782">
    <property type="entry name" value="DC_STAMP"/>
    <property type="match status" value="1"/>
</dbReference>
<dbReference type="STRING" id="6182.A0A4Z2CZA5"/>
<keyword evidence="4 6" id="KW-0472">Membrane</keyword>
<keyword evidence="3 6" id="KW-1133">Transmembrane helix</keyword>
<evidence type="ECO:0000256" key="4">
    <source>
        <dbReference type="ARBA" id="ARBA00023136"/>
    </source>
</evidence>
<feature type="domain" description="Dendritic cell-specific transmembrane protein-like" evidence="7">
    <location>
        <begin position="602"/>
        <end position="803"/>
    </location>
</feature>
<dbReference type="EMBL" id="SKCS01000393">
    <property type="protein sequence ID" value="TNN09601.1"/>
    <property type="molecule type" value="Genomic_DNA"/>
</dbReference>
<keyword evidence="9" id="KW-1185">Reference proteome</keyword>
<feature type="transmembrane region" description="Helical" evidence="6">
    <location>
        <begin position="6"/>
        <end position="27"/>
    </location>
</feature>
<accession>A0A4Z2CZA5</accession>
<name>A0A4Z2CZA5_SCHJA</name>
<evidence type="ECO:0000256" key="6">
    <source>
        <dbReference type="SAM" id="Phobius"/>
    </source>
</evidence>